<keyword evidence="3" id="KW-1185">Reference proteome</keyword>
<dbReference type="GO" id="GO:0002161">
    <property type="term" value="F:aminoacyl-tRNA deacylase activity"/>
    <property type="evidence" value="ECO:0007669"/>
    <property type="project" value="InterPro"/>
</dbReference>
<dbReference type="SUPFAM" id="SSF55826">
    <property type="entry name" value="YbaK/ProRS associated domain"/>
    <property type="match status" value="1"/>
</dbReference>
<dbReference type="RefSeq" id="WP_120642766.1">
    <property type="nucleotide sequence ID" value="NZ_RAWB01000054.1"/>
</dbReference>
<dbReference type="AlphaFoldDB" id="A0A3A8QLS9"/>
<dbReference type="InterPro" id="IPR036754">
    <property type="entry name" value="YbaK/aa-tRNA-synt-asso_dom_sf"/>
</dbReference>
<comment type="caution">
    <text evidence="2">The sequence shown here is derived from an EMBL/GenBank/DDBJ whole genome shotgun (WGS) entry which is preliminary data.</text>
</comment>
<gene>
    <name evidence="2" type="ORF">D7V93_07750</name>
</gene>
<evidence type="ECO:0000313" key="3">
    <source>
        <dbReference type="Proteomes" id="UP000272888"/>
    </source>
</evidence>
<proteinExistence type="predicted"/>
<dbReference type="Proteomes" id="UP000272888">
    <property type="component" value="Unassembled WGS sequence"/>
</dbReference>
<dbReference type="PANTHER" id="PTHR30411">
    <property type="entry name" value="CYTOPLASMIC PROTEIN"/>
    <property type="match status" value="1"/>
</dbReference>
<evidence type="ECO:0000259" key="1">
    <source>
        <dbReference type="Pfam" id="PF04073"/>
    </source>
</evidence>
<dbReference type="PANTHER" id="PTHR30411:SF1">
    <property type="entry name" value="CYTOPLASMIC PROTEIN"/>
    <property type="match status" value="1"/>
</dbReference>
<evidence type="ECO:0000313" key="2">
    <source>
        <dbReference type="EMBL" id="RKH64144.1"/>
    </source>
</evidence>
<sequence length="159" mass="16607">MADLSEFLAREQVDARLLTLATPMTTAAAAARELGIPVGGIFKSLVLTTEADEVLVVVLPGDRRVDFKAVARAAGCRKAAFASAERALEATGYPPGGTPPLGYPRPLRVFVDAAVLQYPEGYGGGGRPELLLRLTPGELLRVTKGTVGPLSIPTEAPTP</sequence>
<dbReference type="Gene3D" id="3.90.960.10">
    <property type="entry name" value="YbaK/aminoacyl-tRNA synthetase-associated domain"/>
    <property type="match status" value="1"/>
</dbReference>
<dbReference type="CDD" id="cd04332">
    <property type="entry name" value="YbaK_like"/>
    <property type="match status" value="1"/>
</dbReference>
<dbReference type="Pfam" id="PF04073">
    <property type="entry name" value="tRNA_edit"/>
    <property type="match status" value="1"/>
</dbReference>
<organism evidence="2 3">
    <name type="scientific">Corallococcus llansteffanensis</name>
    <dbReference type="NCBI Taxonomy" id="2316731"/>
    <lineage>
        <taxon>Bacteria</taxon>
        <taxon>Pseudomonadati</taxon>
        <taxon>Myxococcota</taxon>
        <taxon>Myxococcia</taxon>
        <taxon>Myxococcales</taxon>
        <taxon>Cystobacterineae</taxon>
        <taxon>Myxococcaceae</taxon>
        <taxon>Corallococcus</taxon>
    </lineage>
</organism>
<reference evidence="3" key="1">
    <citation type="submission" date="2018-09" db="EMBL/GenBank/DDBJ databases">
        <authorList>
            <person name="Livingstone P.G."/>
            <person name="Whitworth D.E."/>
        </authorList>
    </citation>
    <scope>NUCLEOTIDE SEQUENCE [LARGE SCALE GENOMIC DNA]</scope>
    <source>
        <strain evidence="3">CA051B</strain>
    </source>
</reference>
<name>A0A3A8QLS9_9BACT</name>
<accession>A0A3A8QLS9</accession>
<protein>
    <recommendedName>
        <fullName evidence="1">YbaK/aminoacyl-tRNA synthetase-associated domain-containing protein</fullName>
    </recommendedName>
</protein>
<dbReference type="EMBL" id="RAWB01000054">
    <property type="protein sequence ID" value="RKH64144.1"/>
    <property type="molecule type" value="Genomic_DNA"/>
</dbReference>
<dbReference type="InterPro" id="IPR007214">
    <property type="entry name" value="YbaK/aa-tRNA-synth-assoc-dom"/>
</dbReference>
<feature type="domain" description="YbaK/aminoacyl-tRNA synthetase-associated" evidence="1">
    <location>
        <begin position="23"/>
        <end position="141"/>
    </location>
</feature>